<dbReference type="EMBL" id="VWPQ01011335">
    <property type="protein sequence ID" value="NXY50428.1"/>
    <property type="molecule type" value="Genomic_DNA"/>
</dbReference>
<keyword evidence="3" id="KW-0677">Repeat</keyword>
<evidence type="ECO:0000256" key="3">
    <source>
        <dbReference type="ARBA" id="ARBA00022737"/>
    </source>
</evidence>
<keyword evidence="6" id="KW-0539">Nucleus</keyword>
<evidence type="ECO:0000256" key="7">
    <source>
        <dbReference type="PROSITE-ProRule" id="PRU00042"/>
    </source>
</evidence>
<comment type="caution">
    <text evidence="9">The sequence shown here is derived from an EMBL/GenBank/DDBJ whole genome shotgun (WGS) entry which is preliminary data.</text>
</comment>
<dbReference type="Proteomes" id="UP000519239">
    <property type="component" value="Unassembled WGS sequence"/>
</dbReference>
<comment type="subcellular location">
    <subcellularLocation>
        <location evidence="1">Nucleus</location>
    </subcellularLocation>
</comment>
<dbReference type="PANTHER" id="PTHR16515:SF49">
    <property type="entry name" value="GASTRULA ZINC FINGER PROTEIN XLCGF49.1-LIKE-RELATED"/>
    <property type="match status" value="1"/>
</dbReference>
<evidence type="ECO:0000256" key="6">
    <source>
        <dbReference type="ARBA" id="ARBA00023242"/>
    </source>
</evidence>
<dbReference type="OrthoDB" id="1095242at2759"/>
<evidence type="ECO:0000256" key="4">
    <source>
        <dbReference type="ARBA" id="ARBA00022771"/>
    </source>
</evidence>
<dbReference type="FunFam" id="3.30.160.60:FF:001818">
    <property type="entry name" value="GDNF-inducible zinc finger protein 1 isoform X1"/>
    <property type="match status" value="1"/>
</dbReference>
<evidence type="ECO:0000313" key="10">
    <source>
        <dbReference type="Proteomes" id="UP000519239"/>
    </source>
</evidence>
<feature type="domain" description="C2H2-type" evidence="8">
    <location>
        <begin position="1"/>
        <end position="28"/>
    </location>
</feature>
<keyword evidence="10" id="KW-1185">Reference proteome</keyword>
<proteinExistence type="predicted"/>
<evidence type="ECO:0000313" key="9">
    <source>
        <dbReference type="EMBL" id="NXY50428.1"/>
    </source>
</evidence>
<dbReference type="GO" id="GO:0010468">
    <property type="term" value="P:regulation of gene expression"/>
    <property type="evidence" value="ECO:0007669"/>
    <property type="project" value="TreeGrafter"/>
</dbReference>
<dbReference type="GO" id="GO:0005634">
    <property type="term" value="C:nucleus"/>
    <property type="evidence" value="ECO:0007669"/>
    <property type="project" value="UniProtKB-SubCell"/>
</dbReference>
<dbReference type="PANTHER" id="PTHR16515">
    <property type="entry name" value="PR DOMAIN ZINC FINGER PROTEIN"/>
    <property type="match status" value="1"/>
</dbReference>
<dbReference type="InterPro" id="IPR036236">
    <property type="entry name" value="Znf_C2H2_sf"/>
</dbReference>
<feature type="domain" description="C2H2-type" evidence="8">
    <location>
        <begin position="30"/>
        <end position="57"/>
    </location>
</feature>
<name>A0A7L4KBW8_9AVES</name>
<dbReference type="GO" id="GO:0008270">
    <property type="term" value="F:zinc ion binding"/>
    <property type="evidence" value="ECO:0007669"/>
    <property type="project" value="UniProtKB-KW"/>
</dbReference>
<organism evidence="9 10">
    <name type="scientific">Ceuthmochares aereus</name>
    <dbReference type="NCBI Taxonomy" id="1961834"/>
    <lineage>
        <taxon>Eukaryota</taxon>
        <taxon>Metazoa</taxon>
        <taxon>Chordata</taxon>
        <taxon>Craniata</taxon>
        <taxon>Vertebrata</taxon>
        <taxon>Euteleostomi</taxon>
        <taxon>Archelosauria</taxon>
        <taxon>Archosauria</taxon>
        <taxon>Dinosauria</taxon>
        <taxon>Saurischia</taxon>
        <taxon>Theropoda</taxon>
        <taxon>Coelurosauria</taxon>
        <taxon>Aves</taxon>
        <taxon>Neognathae</taxon>
        <taxon>Neoaves</taxon>
        <taxon>Otidimorphae</taxon>
        <taxon>Cuculiformes</taxon>
        <taxon>Cuculidae</taxon>
        <taxon>Ceuthmochares</taxon>
    </lineage>
</organism>
<keyword evidence="2" id="KW-0479">Metal-binding</keyword>
<dbReference type="PROSITE" id="PS50157">
    <property type="entry name" value="ZINC_FINGER_C2H2_2"/>
    <property type="match status" value="3"/>
</dbReference>
<accession>A0A7L4KBW8</accession>
<keyword evidence="5" id="KW-0862">Zinc</keyword>
<dbReference type="Pfam" id="PF13894">
    <property type="entry name" value="zf-C2H2_4"/>
    <property type="match status" value="1"/>
</dbReference>
<feature type="domain" description="C2H2-type" evidence="8">
    <location>
        <begin position="58"/>
        <end position="93"/>
    </location>
</feature>
<dbReference type="InterPro" id="IPR050331">
    <property type="entry name" value="Zinc_finger"/>
</dbReference>
<dbReference type="PROSITE" id="PS00028">
    <property type="entry name" value="ZINC_FINGER_C2H2_1"/>
    <property type="match status" value="3"/>
</dbReference>
<dbReference type="Gene3D" id="3.30.160.60">
    <property type="entry name" value="Classic Zinc Finger"/>
    <property type="match status" value="3"/>
</dbReference>
<gene>
    <name evidence="9" type="primary">Znf778</name>
    <name evidence="9" type="ORF">CEUAER_R07591</name>
</gene>
<evidence type="ECO:0000256" key="5">
    <source>
        <dbReference type="ARBA" id="ARBA00022833"/>
    </source>
</evidence>
<dbReference type="AlphaFoldDB" id="A0A7L4KBW8"/>
<sequence length="96" mass="11315">RCMFCDKRFKHQKDINDHIRRVHEKKRNPQACPYCDKIISSKCGLTVHIRTHTGEKPYKCERVKRPLCSVCGKILSSRTALVFHMRTHTGEKPYEC</sequence>
<feature type="non-terminal residue" evidence="9">
    <location>
        <position position="96"/>
    </location>
</feature>
<reference evidence="9 10" key="1">
    <citation type="submission" date="2019-09" db="EMBL/GenBank/DDBJ databases">
        <title>Bird 10,000 Genomes (B10K) Project - Family phase.</title>
        <authorList>
            <person name="Zhang G."/>
        </authorList>
    </citation>
    <scope>NUCLEOTIDE SEQUENCE [LARGE SCALE GENOMIC DNA]</scope>
    <source>
        <strain evidence="9">B10K-CU-031-02</strain>
        <tissue evidence="9">Muscle</tissue>
    </source>
</reference>
<keyword evidence="4 7" id="KW-0863">Zinc-finger</keyword>
<evidence type="ECO:0000259" key="8">
    <source>
        <dbReference type="PROSITE" id="PS50157"/>
    </source>
</evidence>
<protein>
    <submittedName>
        <fullName evidence="9">ZN778 protein</fullName>
    </submittedName>
</protein>
<dbReference type="InterPro" id="IPR013087">
    <property type="entry name" value="Znf_C2H2_type"/>
</dbReference>
<evidence type="ECO:0000256" key="2">
    <source>
        <dbReference type="ARBA" id="ARBA00022723"/>
    </source>
</evidence>
<dbReference type="SUPFAM" id="SSF57667">
    <property type="entry name" value="beta-beta-alpha zinc fingers"/>
    <property type="match status" value="2"/>
</dbReference>
<dbReference type="Pfam" id="PF00096">
    <property type="entry name" value="zf-C2H2"/>
    <property type="match status" value="2"/>
</dbReference>
<feature type="non-terminal residue" evidence="9">
    <location>
        <position position="1"/>
    </location>
</feature>
<evidence type="ECO:0000256" key="1">
    <source>
        <dbReference type="ARBA" id="ARBA00004123"/>
    </source>
</evidence>
<dbReference type="SMART" id="SM00355">
    <property type="entry name" value="ZnF_C2H2"/>
    <property type="match status" value="3"/>
</dbReference>